<organism evidence="2 3">
    <name type="scientific">Desulfovibrio psychrotolerans</name>
    <dbReference type="NCBI Taxonomy" id="415242"/>
    <lineage>
        <taxon>Bacteria</taxon>
        <taxon>Pseudomonadati</taxon>
        <taxon>Thermodesulfobacteriota</taxon>
        <taxon>Desulfovibrionia</taxon>
        <taxon>Desulfovibrionales</taxon>
        <taxon>Desulfovibrionaceae</taxon>
        <taxon>Desulfovibrio</taxon>
    </lineage>
</organism>
<reference evidence="2 3" key="1">
    <citation type="submission" date="2020-05" db="EMBL/GenBank/DDBJ databases">
        <title>Draft genome sequence of Desulfovibrio psychrotolerans JS1T.</title>
        <authorList>
            <person name="Ueno A."/>
            <person name="Tamazawa S."/>
            <person name="Tamamura S."/>
            <person name="Murakami T."/>
            <person name="Kiyama T."/>
            <person name="Inomata H."/>
            <person name="Amano Y."/>
            <person name="Miyakawa K."/>
            <person name="Tamaki H."/>
            <person name="Naganuma T."/>
            <person name="Kaneko K."/>
        </authorList>
    </citation>
    <scope>NUCLEOTIDE SEQUENCE [LARGE SCALE GENOMIC DNA]</scope>
    <source>
        <strain evidence="2 3">JS1</strain>
    </source>
</reference>
<feature type="region of interest" description="Disordered" evidence="1">
    <location>
        <begin position="1"/>
        <end position="32"/>
    </location>
</feature>
<keyword evidence="3" id="KW-1185">Reference proteome</keyword>
<protein>
    <recommendedName>
        <fullName evidence="4">GemA protein</fullName>
    </recommendedName>
</protein>
<dbReference type="EMBL" id="BLVP01000010">
    <property type="protein sequence ID" value="GFM37979.1"/>
    <property type="molecule type" value="Genomic_DNA"/>
</dbReference>
<dbReference type="Proteomes" id="UP000503820">
    <property type="component" value="Unassembled WGS sequence"/>
</dbReference>
<evidence type="ECO:0000313" key="3">
    <source>
        <dbReference type="Proteomes" id="UP000503820"/>
    </source>
</evidence>
<proteinExistence type="predicted"/>
<comment type="caution">
    <text evidence="2">The sequence shown here is derived from an EMBL/GenBank/DDBJ whole genome shotgun (WGS) entry which is preliminary data.</text>
</comment>
<evidence type="ECO:0000313" key="2">
    <source>
        <dbReference type="EMBL" id="GFM37979.1"/>
    </source>
</evidence>
<dbReference type="AlphaFoldDB" id="A0A7J0BW88"/>
<dbReference type="InterPro" id="IPR009363">
    <property type="entry name" value="Phage_Mu_Gp16"/>
</dbReference>
<name>A0A7J0BW88_9BACT</name>
<sequence>MAKILTFPKTAATTQPEGKAAPARYSRKTEKEERRKHLLAKVHVAKKQLGLKDEEYRAILEGQYGVESAKELSVPQLHGLLIYFSRLGFTPKRGSAKRGAKRGWKTTPALLVGDHTDLDRDGLMSKIEALLAEKGRVEGTHVPWGYAIAILKRQTGGVIRCFEHAQPEQLRDVMLALMRDAKRKGRTLK</sequence>
<accession>A0A7J0BW88</accession>
<gene>
    <name evidence="2" type="ORF">DSM19430T_26630</name>
</gene>
<evidence type="ECO:0008006" key="4">
    <source>
        <dbReference type="Google" id="ProtNLM"/>
    </source>
</evidence>
<evidence type="ECO:0000256" key="1">
    <source>
        <dbReference type="SAM" id="MobiDB-lite"/>
    </source>
</evidence>
<dbReference type="Pfam" id="PF06252">
    <property type="entry name" value="GemA"/>
    <property type="match status" value="1"/>
</dbReference>
<dbReference type="RefSeq" id="WP_174410591.1">
    <property type="nucleotide sequence ID" value="NZ_BLVP01000010.1"/>
</dbReference>